<gene>
    <name evidence="2" type="ORF">POM99_00135</name>
</gene>
<evidence type="ECO:0000313" key="2">
    <source>
        <dbReference type="EMBL" id="MDF8331597.1"/>
    </source>
</evidence>
<evidence type="ECO:0000313" key="3">
    <source>
        <dbReference type="Proteomes" id="UP001222770"/>
    </source>
</evidence>
<dbReference type="EMBL" id="JAROCY010000001">
    <property type="protein sequence ID" value="MDF8331597.1"/>
    <property type="molecule type" value="Genomic_DNA"/>
</dbReference>
<evidence type="ECO:0000256" key="1">
    <source>
        <dbReference type="SAM" id="MobiDB-lite"/>
    </source>
</evidence>
<feature type="region of interest" description="Disordered" evidence="1">
    <location>
        <begin position="133"/>
        <end position="154"/>
    </location>
</feature>
<feature type="compositionally biased region" description="Gly residues" evidence="1">
    <location>
        <begin position="144"/>
        <end position="154"/>
    </location>
</feature>
<protein>
    <submittedName>
        <fullName evidence="2">Uncharacterized protein</fullName>
    </submittedName>
</protein>
<organism evidence="2 3">
    <name type="scientific">Novosphingobium cyanobacteriorum</name>
    <dbReference type="NCBI Taxonomy" id="3024215"/>
    <lineage>
        <taxon>Bacteria</taxon>
        <taxon>Pseudomonadati</taxon>
        <taxon>Pseudomonadota</taxon>
        <taxon>Alphaproteobacteria</taxon>
        <taxon>Sphingomonadales</taxon>
        <taxon>Sphingomonadaceae</taxon>
        <taxon>Novosphingobium</taxon>
    </lineage>
</organism>
<proteinExistence type="predicted"/>
<reference evidence="2 3" key="1">
    <citation type="submission" date="2023-03" db="EMBL/GenBank/DDBJ databases">
        <title>Novosphingobium cyanobacteriorum sp. nov., isolated from a eutrophic reservoir during the Microcystis bloom period.</title>
        <authorList>
            <person name="Kang M."/>
            <person name="Le V."/>
            <person name="Ko S.-R."/>
            <person name="Lee S.-A."/>
            <person name="Ahn C.-Y."/>
        </authorList>
    </citation>
    <scope>NUCLEOTIDE SEQUENCE [LARGE SCALE GENOMIC DNA]</scope>
    <source>
        <strain evidence="2 3">HBC54</strain>
    </source>
</reference>
<feature type="region of interest" description="Disordered" evidence="1">
    <location>
        <begin position="41"/>
        <end position="60"/>
    </location>
</feature>
<name>A0ABT6CCE2_9SPHN</name>
<accession>A0ABT6CCE2</accession>
<keyword evidence="3" id="KW-1185">Reference proteome</keyword>
<dbReference type="RefSeq" id="WP_277274702.1">
    <property type="nucleotide sequence ID" value="NZ_JAROCY010000001.1"/>
</dbReference>
<dbReference type="Proteomes" id="UP001222770">
    <property type="component" value="Unassembled WGS sequence"/>
</dbReference>
<sequence length="154" mass="16595">MTAGFRGLLAHYPDKNAGTALQPHPPPAPEVDAVMMSQVSAQPNRPKGARYGSSDTGARTFPRIVITADTHQPPPGGERMRFATALRSGNSAFAKRGIRHTADARARAFDENRALIPGYVPRRRGWRLFDDNAHADRCAPPGRNPGGGAEGQPY</sequence>
<comment type="caution">
    <text evidence="2">The sequence shown here is derived from an EMBL/GenBank/DDBJ whole genome shotgun (WGS) entry which is preliminary data.</text>
</comment>